<keyword evidence="4 7" id="KW-0813">Transport</keyword>
<dbReference type="FunFam" id="1.20.58.220:FF:000004">
    <property type="entry name" value="Phosphate-specific transport system accessory protein PhoU"/>
    <property type="match status" value="1"/>
</dbReference>
<organism evidence="9 10">
    <name type="scientific">Streptococcus acidominimus</name>
    <dbReference type="NCBI Taxonomy" id="1326"/>
    <lineage>
        <taxon>Bacteria</taxon>
        <taxon>Bacillati</taxon>
        <taxon>Bacillota</taxon>
        <taxon>Bacilli</taxon>
        <taxon>Lactobacillales</taxon>
        <taxon>Streptococcaceae</taxon>
        <taxon>Streptococcus</taxon>
    </lineage>
</organism>
<dbReference type="GO" id="GO:0006817">
    <property type="term" value="P:phosphate ion transport"/>
    <property type="evidence" value="ECO:0007669"/>
    <property type="project" value="UniProtKB-KW"/>
</dbReference>
<name>A0A239XC95_STRAI</name>
<keyword evidence="6 7" id="KW-0592">Phosphate transport</keyword>
<dbReference type="PIRSF" id="PIRSF003107">
    <property type="entry name" value="PhoU"/>
    <property type="match status" value="1"/>
</dbReference>
<dbReference type="EMBL" id="LT906454">
    <property type="protein sequence ID" value="SNV43803.1"/>
    <property type="molecule type" value="Genomic_DNA"/>
</dbReference>
<evidence type="ECO:0000256" key="5">
    <source>
        <dbReference type="ARBA" id="ARBA00022490"/>
    </source>
</evidence>
<evidence type="ECO:0000313" key="10">
    <source>
        <dbReference type="Proteomes" id="UP000215144"/>
    </source>
</evidence>
<dbReference type="SUPFAM" id="SSF109755">
    <property type="entry name" value="PhoU-like"/>
    <property type="match status" value="1"/>
</dbReference>
<dbReference type="AlphaFoldDB" id="A0A239XC95"/>
<dbReference type="NCBIfam" id="TIGR02135">
    <property type="entry name" value="phoU_full"/>
    <property type="match status" value="1"/>
</dbReference>
<comment type="similarity">
    <text evidence="2 7">Belongs to the PhoU family.</text>
</comment>
<evidence type="ECO:0000256" key="2">
    <source>
        <dbReference type="ARBA" id="ARBA00008107"/>
    </source>
</evidence>
<dbReference type="GO" id="GO:0045936">
    <property type="term" value="P:negative regulation of phosphate metabolic process"/>
    <property type="evidence" value="ECO:0007669"/>
    <property type="project" value="InterPro"/>
</dbReference>
<evidence type="ECO:0000256" key="6">
    <source>
        <dbReference type="ARBA" id="ARBA00022592"/>
    </source>
</evidence>
<evidence type="ECO:0000256" key="4">
    <source>
        <dbReference type="ARBA" id="ARBA00022448"/>
    </source>
</evidence>
<dbReference type="InterPro" id="IPR038078">
    <property type="entry name" value="PhoU-like_sf"/>
</dbReference>
<accession>A0A239XC95</accession>
<comment type="subcellular location">
    <subcellularLocation>
        <location evidence="1 7">Cytoplasm</location>
    </subcellularLocation>
</comment>
<evidence type="ECO:0000256" key="3">
    <source>
        <dbReference type="ARBA" id="ARBA00011738"/>
    </source>
</evidence>
<comment type="function">
    <text evidence="7">Plays a role in the regulation of phosphate uptake.</text>
</comment>
<feature type="domain" description="PhoU" evidence="8">
    <location>
        <begin position="120"/>
        <end position="204"/>
    </location>
</feature>
<dbReference type="PANTHER" id="PTHR42930:SF3">
    <property type="entry name" value="PHOSPHATE-SPECIFIC TRANSPORT SYSTEM ACCESSORY PROTEIN PHOU"/>
    <property type="match status" value="1"/>
</dbReference>
<dbReference type="GO" id="GO:0005737">
    <property type="term" value="C:cytoplasm"/>
    <property type="evidence" value="ECO:0007669"/>
    <property type="project" value="UniProtKB-SubCell"/>
</dbReference>
<dbReference type="Pfam" id="PF01895">
    <property type="entry name" value="PhoU"/>
    <property type="match status" value="2"/>
</dbReference>
<feature type="domain" description="PhoU" evidence="8">
    <location>
        <begin position="17"/>
        <end position="104"/>
    </location>
</feature>
<evidence type="ECO:0000313" key="9">
    <source>
        <dbReference type="EMBL" id="SNV43803.1"/>
    </source>
</evidence>
<dbReference type="KEGG" id="saco:SAME_01750"/>
<gene>
    <name evidence="9" type="primary">phoU_2</name>
    <name evidence="9" type="ORF">SAMEA4504048_01750</name>
</gene>
<comment type="subunit">
    <text evidence="3 7">Homodimer.</text>
</comment>
<dbReference type="OrthoDB" id="9814256at2"/>
<dbReference type="Gene3D" id="1.20.58.220">
    <property type="entry name" value="Phosphate transport system protein phou homolog 2, domain 2"/>
    <property type="match status" value="1"/>
</dbReference>
<protein>
    <recommendedName>
        <fullName evidence="7">Phosphate-specific transport system accessory protein PhoU</fullName>
    </recommendedName>
</protein>
<dbReference type="Proteomes" id="UP000215144">
    <property type="component" value="Chromosome 1"/>
</dbReference>
<evidence type="ECO:0000256" key="7">
    <source>
        <dbReference type="PIRNR" id="PIRNR003107"/>
    </source>
</evidence>
<dbReference type="PANTHER" id="PTHR42930">
    <property type="entry name" value="PHOSPHATE-SPECIFIC TRANSPORT SYSTEM ACCESSORY PROTEIN PHOU"/>
    <property type="match status" value="1"/>
</dbReference>
<keyword evidence="5 7" id="KW-0963">Cytoplasm</keyword>
<dbReference type="InterPro" id="IPR028366">
    <property type="entry name" value="PhoU"/>
</dbReference>
<reference evidence="9 10" key="1">
    <citation type="submission" date="2017-06" db="EMBL/GenBank/DDBJ databases">
        <authorList>
            <consortium name="Pathogen Informatics"/>
        </authorList>
    </citation>
    <scope>NUCLEOTIDE SEQUENCE [LARGE SCALE GENOMIC DNA]</scope>
    <source>
        <strain evidence="9 10">NCTC11291</strain>
    </source>
</reference>
<evidence type="ECO:0000259" key="8">
    <source>
        <dbReference type="Pfam" id="PF01895"/>
    </source>
</evidence>
<sequence length="217" mass="24766">MREQFDLELAALENNFLQMGQAVLENGSKALLAMINHDLELAQVVVDTDEQINHYQIKIEVACANLLALQQPMVSDLRFVIAIMASSSDLERMGDHFAGIAKSVLRLNDDARLPEFEEKLQEMGENALQMLHQLIVIFPDHNAKSARALAREDEKLDDAYWMLSKDMVSQMKYQDAHIRNGTEYLSILNHIERFGDYIANICERLVYLETGELVELN</sequence>
<evidence type="ECO:0000256" key="1">
    <source>
        <dbReference type="ARBA" id="ARBA00004496"/>
    </source>
</evidence>
<dbReference type="InterPro" id="IPR026022">
    <property type="entry name" value="PhoU_dom"/>
</dbReference>
<dbReference type="RefSeq" id="WP_095123257.1">
    <property type="nucleotide sequence ID" value="NZ_LT906454.1"/>
</dbReference>
<proteinExistence type="inferred from homology"/>
<dbReference type="GO" id="GO:0030643">
    <property type="term" value="P:intracellular phosphate ion homeostasis"/>
    <property type="evidence" value="ECO:0007669"/>
    <property type="project" value="InterPro"/>
</dbReference>